<proteinExistence type="predicted"/>
<protein>
    <recommendedName>
        <fullName evidence="3">Peptidase A2 domain-containing protein</fullName>
    </recommendedName>
</protein>
<evidence type="ECO:0000313" key="1">
    <source>
        <dbReference type="EMBL" id="PPS00122.1"/>
    </source>
</evidence>
<dbReference type="EMBL" id="KZ665358">
    <property type="protein sequence ID" value="PPS00122.1"/>
    <property type="molecule type" value="Genomic_DNA"/>
</dbReference>
<dbReference type="InterPro" id="IPR021109">
    <property type="entry name" value="Peptidase_aspartic_dom_sf"/>
</dbReference>
<dbReference type="Pfam" id="PF13975">
    <property type="entry name" value="gag-asp_proteas"/>
    <property type="match status" value="1"/>
</dbReference>
<evidence type="ECO:0008006" key="3">
    <source>
        <dbReference type="Google" id="ProtNLM"/>
    </source>
</evidence>
<name>A0A2P5X9V9_GOSBA</name>
<dbReference type="CDD" id="cd00303">
    <property type="entry name" value="retropepsin_like"/>
    <property type="match status" value="1"/>
</dbReference>
<dbReference type="OrthoDB" id="1939491at2759"/>
<sequence length="132" mass="14442">MFADIIVAGRKLNTLVDTGASDLFMSERATHKLGLKIKNKPGQIKTVNSESVSIKGVTKGVNLQFGDWTGKASIKVIALDDYDFIVGLSFLDQVNATICLSNNFMVISDSNHQYMMRLTRKGSLEGKILSTV</sequence>
<reference evidence="1 2" key="1">
    <citation type="submission" date="2015-01" db="EMBL/GenBank/DDBJ databases">
        <title>Genome of allotetraploid Gossypium barbadense reveals genomic plasticity and fiber elongation in cotton evolution.</title>
        <authorList>
            <person name="Chen X."/>
            <person name="Liu X."/>
            <person name="Zhao B."/>
            <person name="Zheng H."/>
            <person name="Hu Y."/>
            <person name="Lu G."/>
            <person name="Yang C."/>
            <person name="Chen J."/>
            <person name="Shan C."/>
            <person name="Zhang L."/>
            <person name="Zhou Y."/>
            <person name="Wang L."/>
            <person name="Guo W."/>
            <person name="Bai Y."/>
            <person name="Ruan J."/>
            <person name="Shangguan X."/>
            <person name="Mao Y."/>
            <person name="Jiang J."/>
            <person name="Zhu Y."/>
            <person name="Lei J."/>
            <person name="Kang H."/>
            <person name="Chen S."/>
            <person name="He X."/>
            <person name="Wang R."/>
            <person name="Wang Y."/>
            <person name="Chen J."/>
            <person name="Wang L."/>
            <person name="Yu S."/>
            <person name="Wang B."/>
            <person name="Wei J."/>
            <person name="Song S."/>
            <person name="Lu X."/>
            <person name="Gao Z."/>
            <person name="Gu W."/>
            <person name="Deng X."/>
            <person name="Ma D."/>
            <person name="Wang S."/>
            <person name="Liang W."/>
            <person name="Fang L."/>
            <person name="Cai C."/>
            <person name="Zhu X."/>
            <person name="Zhou B."/>
            <person name="Zhang Y."/>
            <person name="Chen Z."/>
            <person name="Xu S."/>
            <person name="Zhu R."/>
            <person name="Wang S."/>
            <person name="Zhang T."/>
            <person name="Zhao G."/>
        </authorList>
    </citation>
    <scope>NUCLEOTIDE SEQUENCE [LARGE SCALE GENOMIC DNA]</scope>
    <source>
        <strain evidence="2">cv. Xinhai21</strain>
        <tissue evidence="1">Leaf</tissue>
    </source>
</reference>
<dbReference type="PANTHER" id="PTHR12917">
    <property type="entry name" value="ASPARTYL PROTEASE DDI-RELATED"/>
    <property type="match status" value="1"/>
</dbReference>
<dbReference type="Proteomes" id="UP000239757">
    <property type="component" value="Unassembled WGS sequence"/>
</dbReference>
<dbReference type="SUPFAM" id="SSF50630">
    <property type="entry name" value="Acid proteases"/>
    <property type="match status" value="1"/>
</dbReference>
<dbReference type="Gene3D" id="2.40.70.10">
    <property type="entry name" value="Acid Proteases"/>
    <property type="match status" value="1"/>
</dbReference>
<gene>
    <name evidence="1" type="ORF">GOBAR_AA20547</name>
</gene>
<dbReference type="AlphaFoldDB" id="A0A2P5X9V9"/>
<evidence type="ECO:0000313" key="2">
    <source>
        <dbReference type="Proteomes" id="UP000239757"/>
    </source>
</evidence>
<dbReference type="PANTHER" id="PTHR12917:SF18">
    <property type="entry name" value="DNA DAMAGE-INDUCIBLE PROTEIN 1-LIKE"/>
    <property type="match status" value="1"/>
</dbReference>
<organism evidence="1 2">
    <name type="scientific">Gossypium barbadense</name>
    <name type="common">Sea Island cotton</name>
    <name type="synonym">Hibiscus barbadensis</name>
    <dbReference type="NCBI Taxonomy" id="3634"/>
    <lineage>
        <taxon>Eukaryota</taxon>
        <taxon>Viridiplantae</taxon>
        <taxon>Streptophyta</taxon>
        <taxon>Embryophyta</taxon>
        <taxon>Tracheophyta</taxon>
        <taxon>Spermatophyta</taxon>
        <taxon>Magnoliopsida</taxon>
        <taxon>eudicotyledons</taxon>
        <taxon>Gunneridae</taxon>
        <taxon>Pentapetalae</taxon>
        <taxon>rosids</taxon>
        <taxon>malvids</taxon>
        <taxon>Malvales</taxon>
        <taxon>Malvaceae</taxon>
        <taxon>Malvoideae</taxon>
        <taxon>Gossypium</taxon>
    </lineage>
</organism>
<accession>A0A2P5X9V9</accession>